<keyword evidence="2" id="KW-0472">Membrane</keyword>
<feature type="transmembrane region" description="Helical" evidence="2">
    <location>
        <begin position="93"/>
        <end position="114"/>
    </location>
</feature>
<reference evidence="4 5" key="1">
    <citation type="journal article" date="2016" name="Mol. Biol. Evol.">
        <title>Comparative Genomics of Early-Diverging Mushroom-Forming Fungi Provides Insights into the Origins of Lignocellulose Decay Capabilities.</title>
        <authorList>
            <person name="Nagy L.G."/>
            <person name="Riley R."/>
            <person name="Tritt A."/>
            <person name="Adam C."/>
            <person name="Daum C."/>
            <person name="Floudas D."/>
            <person name="Sun H."/>
            <person name="Yadav J.S."/>
            <person name="Pangilinan J."/>
            <person name="Larsson K.H."/>
            <person name="Matsuura K."/>
            <person name="Barry K."/>
            <person name="Labutti K."/>
            <person name="Kuo R."/>
            <person name="Ohm R.A."/>
            <person name="Bhattacharya S.S."/>
            <person name="Shirouzu T."/>
            <person name="Yoshinaga Y."/>
            <person name="Martin F.M."/>
            <person name="Grigoriev I.V."/>
            <person name="Hibbett D.S."/>
        </authorList>
    </citation>
    <scope>NUCLEOTIDE SEQUENCE [LARGE SCALE GENOMIC DNA]</scope>
    <source>
        <strain evidence="4 5">93-53</strain>
    </source>
</reference>
<dbReference type="RefSeq" id="XP_040769272.1">
    <property type="nucleotide sequence ID" value="XM_040911460.1"/>
</dbReference>
<evidence type="ECO:0000259" key="3">
    <source>
        <dbReference type="Pfam" id="PF20151"/>
    </source>
</evidence>
<feature type="domain" description="DUF6533" evidence="3">
    <location>
        <begin position="18"/>
        <end position="63"/>
    </location>
</feature>
<feature type="region of interest" description="Disordered" evidence="1">
    <location>
        <begin position="304"/>
        <end position="325"/>
    </location>
</feature>
<evidence type="ECO:0000313" key="4">
    <source>
        <dbReference type="EMBL" id="KZT11532.1"/>
    </source>
</evidence>
<dbReference type="Proteomes" id="UP000076871">
    <property type="component" value="Unassembled WGS sequence"/>
</dbReference>
<evidence type="ECO:0000256" key="2">
    <source>
        <dbReference type="SAM" id="Phobius"/>
    </source>
</evidence>
<dbReference type="InParanoid" id="A0A165HC22"/>
<dbReference type="InterPro" id="IPR045340">
    <property type="entry name" value="DUF6533"/>
</dbReference>
<feature type="transmembrane region" description="Helical" evidence="2">
    <location>
        <begin position="120"/>
        <end position="140"/>
    </location>
</feature>
<sequence>MPSGDTALVLTASSVESCLYLSAGALVLYDYLLTAGDEYYYIWKSELSFASVLFFAFRYCAVIDTAVLILSLVTLSSWPARLSCAGIVMSQMVFDIVLLASAAAFAALRIYAIYDRNKAVFGLVLCLGLLNPALTLYPFISMSPQTKMLPNLQVTCSFTTSISESVYDKWMIGGRASSVLADVIVFILTWVKTQPFICNSIQSRLQRLMLTDTAWYFGILSIINAVSMEVGHFDMAFPLATSHRQSVEGLAQLHASRMISIALSRLMLNLRNNYAKRKGETSFTDPTSLLFIASTIDADEEHLADDTGAPSIDGNADPRMENAPA</sequence>
<dbReference type="STRING" id="1314785.A0A165HC22"/>
<proteinExistence type="predicted"/>
<feature type="transmembrane region" description="Helical" evidence="2">
    <location>
        <begin position="49"/>
        <end position="73"/>
    </location>
</feature>
<keyword evidence="2" id="KW-1133">Transmembrane helix</keyword>
<feature type="transmembrane region" description="Helical" evidence="2">
    <location>
        <begin position="213"/>
        <end position="230"/>
    </location>
</feature>
<evidence type="ECO:0000256" key="1">
    <source>
        <dbReference type="SAM" id="MobiDB-lite"/>
    </source>
</evidence>
<evidence type="ECO:0000313" key="5">
    <source>
        <dbReference type="Proteomes" id="UP000076871"/>
    </source>
</evidence>
<dbReference type="GeneID" id="63828488"/>
<gene>
    <name evidence="4" type="ORF">LAESUDRAFT_747208</name>
</gene>
<name>A0A165HC22_9APHY</name>
<dbReference type="AlphaFoldDB" id="A0A165HC22"/>
<dbReference type="EMBL" id="KV427607">
    <property type="protein sequence ID" value="KZT11532.1"/>
    <property type="molecule type" value="Genomic_DNA"/>
</dbReference>
<accession>A0A165HC22</accession>
<organism evidence="4 5">
    <name type="scientific">Laetiporus sulphureus 93-53</name>
    <dbReference type="NCBI Taxonomy" id="1314785"/>
    <lineage>
        <taxon>Eukaryota</taxon>
        <taxon>Fungi</taxon>
        <taxon>Dikarya</taxon>
        <taxon>Basidiomycota</taxon>
        <taxon>Agaricomycotina</taxon>
        <taxon>Agaricomycetes</taxon>
        <taxon>Polyporales</taxon>
        <taxon>Laetiporus</taxon>
    </lineage>
</organism>
<dbReference type="Pfam" id="PF20151">
    <property type="entry name" value="DUF6533"/>
    <property type="match status" value="1"/>
</dbReference>
<keyword evidence="2" id="KW-0812">Transmembrane</keyword>
<protein>
    <recommendedName>
        <fullName evidence="3">DUF6533 domain-containing protein</fullName>
    </recommendedName>
</protein>
<dbReference type="OrthoDB" id="2803471at2759"/>
<feature type="compositionally biased region" description="Basic and acidic residues" evidence="1">
    <location>
        <begin position="316"/>
        <end position="325"/>
    </location>
</feature>
<keyword evidence="5" id="KW-1185">Reference proteome</keyword>